<dbReference type="InterPro" id="IPR000757">
    <property type="entry name" value="Beta-glucanase-like"/>
</dbReference>
<dbReference type="Proteomes" id="UP001321749">
    <property type="component" value="Unassembled WGS sequence"/>
</dbReference>
<evidence type="ECO:0000313" key="4">
    <source>
        <dbReference type="EMBL" id="KAK4460334.1"/>
    </source>
</evidence>
<reference evidence="4" key="2">
    <citation type="submission" date="2023-06" db="EMBL/GenBank/DDBJ databases">
        <authorList>
            <consortium name="Lawrence Berkeley National Laboratory"/>
            <person name="Mondo S.J."/>
            <person name="Hensen N."/>
            <person name="Bonometti L."/>
            <person name="Westerberg I."/>
            <person name="Brannstrom I.O."/>
            <person name="Guillou S."/>
            <person name="Cros-Aarteil S."/>
            <person name="Calhoun S."/>
            <person name="Haridas S."/>
            <person name="Kuo A."/>
            <person name="Pangilinan J."/>
            <person name="Riley R."/>
            <person name="Labutti K."/>
            <person name="Andreopoulos B."/>
            <person name="Lipzen A."/>
            <person name="Chen C."/>
            <person name="Yanf M."/>
            <person name="Daum C."/>
            <person name="Ng V."/>
            <person name="Clum A."/>
            <person name="Steindorff A."/>
            <person name="Ohm R."/>
            <person name="Martin F."/>
            <person name="Silar P."/>
            <person name="Natvig D."/>
            <person name="Lalanne C."/>
            <person name="Gautier V."/>
            <person name="Ament-Velasquez S.L."/>
            <person name="Kruys A."/>
            <person name="Hutchinson M.I."/>
            <person name="Powell A.J."/>
            <person name="Barry K."/>
            <person name="Miller A.N."/>
            <person name="Grigoriev I.V."/>
            <person name="Debuchy R."/>
            <person name="Gladieux P."/>
            <person name="Thoren M.H."/>
            <person name="Johannesson H."/>
        </authorList>
    </citation>
    <scope>NUCLEOTIDE SEQUENCE</scope>
    <source>
        <strain evidence="4">PSN324</strain>
    </source>
</reference>
<keyword evidence="5" id="KW-1185">Reference proteome</keyword>
<dbReference type="PANTHER" id="PTHR38121:SF4">
    <property type="entry name" value="GH16 DOMAIN-CONTAINING PROTEIN-RELATED"/>
    <property type="match status" value="1"/>
</dbReference>
<reference evidence="4" key="1">
    <citation type="journal article" date="2023" name="Mol. Phylogenet. Evol.">
        <title>Genome-scale phylogeny and comparative genomics of the fungal order Sordariales.</title>
        <authorList>
            <person name="Hensen N."/>
            <person name="Bonometti L."/>
            <person name="Westerberg I."/>
            <person name="Brannstrom I.O."/>
            <person name="Guillou S."/>
            <person name="Cros-Aarteil S."/>
            <person name="Calhoun S."/>
            <person name="Haridas S."/>
            <person name="Kuo A."/>
            <person name="Mondo S."/>
            <person name="Pangilinan J."/>
            <person name="Riley R."/>
            <person name="LaButti K."/>
            <person name="Andreopoulos B."/>
            <person name="Lipzen A."/>
            <person name="Chen C."/>
            <person name="Yan M."/>
            <person name="Daum C."/>
            <person name="Ng V."/>
            <person name="Clum A."/>
            <person name="Steindorff A."/>
            <person name="Ohm R.A."/>
            <person name="Martin F."/>
            <person name="Silar P."/>
            <person name="Natvig D.O."/>
            <person name="Lalanne C."/>
            <person name="Gautier V."/>
            <person name="Ament-Velasquez S.L."/>
            <person name="Kruys A."/>
            <person name="Hutchinson M.I."/>
            <person name="Powell A.J."/>
            <person name="Barry K."/>
            <person name="Miller A.N."/>
            <person name="Grigoriev I.V."/>
            <person name="Debuchy R."/>
            <person name="Gladieux P."/>
            <person name="Hiltunen Thoren M."/>
            <person name="Johannesson H."/>
        </authorList>
    </citation>
    <scope>NUCLEOTIDE SEQUENCE</scope>
    <source>
        <strain evidence="4">PSN324</strain>
    </source>
</reference>
<dbReference type="GO" id="GO:0004553">
    <property type="term" value="F:hydrolase activity, hydrolyzing O-glycosyl compounds"/>
    <property type="evidence" value="ECO:0007669"/>
    <property type="project" value="InterPro"/>
</dbReference>
<comment type="caution">
    <text evidence="4">The sequence shown here is derived from an EMBL/GenBank/DDBJ whole genome shotgun (WGS) entry which is preliminary data.</text>
</comment>
<keyword evidence="4" id="KW-0378">Hydrolase</keyword>
<feature type="chain" id="PRO_5043541365" evidence="2">
    <location>
        <begin position="26"/>
        <end position="375"/>
    </location>
</feature>
<dbReference type="SUPFAM" id="SSF49899">
    <property type="entry name" value="Concanavalin A-like lectins/glucanases"/>
    <property type="match status" value="1"/>
</dbReference>
<keyword evidence="2" id="KW-0732">Signal</keyword>
<evidence type="ECO:0000313" key="5">
    <source>
        <dbReference type="Proteomes" id="UP001321749"/>
    </source>
</evidence>
<evidence type="ECO:0000259" key="3">
    <source>
        <dbReference type="PROSITE" id="PS51762"/>
    </source>
</evidence>
<name>A0AAV9HJI6_9PEZI</name>
<dbReference type="PROSITE" id="PS51762">
    <property type="entry name" value="GH16_2"/>
    <property type="match status" value="1"/>
</dbReference>
<dbReference type="EMBL" id="MU865014">
    <property type="protein sequence ID" value="KAK4460334.1"/>
    <property type="molecule type" value="Genomic_DNA"/>
</dbReference>
<dbReference type="CDD" id="cd00413">
    <property type="entry name" value="Glyco_hydrolase_16"/>
    <property type="match status" value="1"/>
</dbReference>
<protein>
    <submittedName>
        <fullName evidence="4">Glycoside hydrolase</fullName>
    </submittedName>
</protein>
<accession>A0AAV9HJI6</accession>
<dbReference type="PANTHER" id="PTHR38121">
    <property type="entry name" value="GH16 DOMAIN-CONTAINING PROTEIN"/>
    <property type="match status" value="1"/>
</dbReference>
<gene>
    <name evidence="4" type="ORF">QBC42DRAFT_339730</name>
</gene>
<dbReference type="AlphaFoldDB" id="A0AAV9HJI6"/>
<evidence type="ECO:0000256" key="1">
    <source>
        <dbReference type="SAM" id="MobiDB-lite"/>
    </source>
</evidence>
<dbReference type="Pfam" id="PF00722">
    <property type="entry name" value="Glyco_hydro_16"/>
    <property type="match status" value="1"/>
</dbReference>
<dbReference type="Gene3D" id="2.60.120.200">
    <property type="match status" value="1"/>
</dbReference>
<dbReference type="GO" id="GO:0005975">
    <property type="term" value="P:carbohydrate metabolic process"/>
    <property type="evidence" value="ECO:0007669"/>
    <property type="project" value="InterPro"/>
</dbReference>
<feature type="signal peptide" evidence="2">
    <location>
        <begin position="1"/>
        <end position="25"/>
    </location>
</feature>
<feature type="domain" description="GH16" evidence="3">
    <location>
        <begin position="30"/>
        <end position="315"/>
    </location>
</feature>
<dbReference type="InterPro" id="IPR013320">
    <property type="entry name" value="ConA-like_dom_sf"/>
</dbReference>
<evidence type="ECO:0000256" key="2">
    <source>
        <dbReference type="SAM" id="SignalP"/>
    </source>
</evidence>
<organism evidence="4 5">
    <name type="scientific">Cladorrhinum samala</name>
    <dbReference type="NCBI Taxonomy" id="585594"/>
    <lineage>
        <taxon>Eukaryota</taxon>
        <taxon>Fungi</taxon>
        <taxon>Dikarya</taxon>
        <taxon>Ascomycota</taxon>
        <taxon>Pezizomycotina</taxon>
        <taxon>Sordariomycetes</taxon>
        <taxon>Sordariomycetidae</taxon>
        <taxon>Sordariales</taxon>
        <taxon>Podosporaceae</taxon>
        <taxon>Cladorrhinum</taxon>
    </lineage>
</organism>
<feature type="region of interest" description="Disordered" evidence="1">
    <location>
        <begin position="351"/>
        <end position="375"/>
    </location>
</feature>
<proteinExistence type="predicted"/>
<sequence length="375" mass="41665">MKTLESTPLSTLLPLLFLLPSFTLSQSLTDDSKCGCYLSKSSNDTLFFSQHRFFDFRSLSQYAGVPPAIQDSATSSSAEVTSPYFKSSPFTDFWMPGSWNNSNGVREDATITMINSPNNVYIEADSSSSSDEKNKPTFLTLRTQRMQTFQTSAEIESTSSKFQYLSMRMLARTLGSPGAITAMFTYRDSAQLSKVQESDLEIRTSDPQNVIHYTNQPSYTDEGEVLPQATKNATMPGGLKWTDWAVHRLDWTPKYTAWFVNDVPVAQTEFQVPRDVSNIILNAWSDGGKWTGNMSLLDAAYLQVQWFEIVYNSTEEIKGGKAKAKSSTDGQGGCQSVCSVDGTSQVGKPVMLWDNGVGRTNGGLDNRLNDRERNQ</sequence>